<evidence type="ECO:0000256" key="15">
    <source>
        <dbReference type="ARBA" id="ARBA00025589"/>
    </source>
</evidence>
<dbReference type="NCBIfam" id="NF003015">
    <property type="entry name" value="PRK03858.1"/>
    <property type="match status" value="1"/>
</dbReference>
<keyword evidence="13 17" id="KW-0238">DNA-binding</keyword>
<evidence type="ECO:0000256" key="6">
    <source>
        <dbReference type="ARBA" id="ARBA00022679"/>
    </source>
</evidence>
<dbReference type="PANTHER" id="PTHR11076">
    <property type="entry name" value="DNA REPAIR POLYMERASE UMUC / TRANSFERASE FAMILY MEMBER"/>
    <property type="match status" value="1"/>
</dbReference>
<evidence type="ECO:0000256" key="1">
    <source>
        <dbReference type="ARBA" id="ARBA00004496"/>
    </source>
</evidence>
<keyword evidence="10 17" id="KW-0227">DNA damage</keyword>
<comment type="caution">
    <text evidence="20">The sequence shown here is derived from an EMBL/GenBank/DDBJ whole genome shotgun (WGS) entry which is preliminary data.</text>
</comment>
<evidence type="ECO:0000256" key="11">
    <source>
        <dbReference type="ARBA" id="ARBA00022842"/>
    </source>
</evidence>
<comment type="similarity">
    <text evidence="2 17">Belongs to the DNA polymerase type-Y family.</text>
</comment>
<dbReference type="RefSeq" id="WP_106245619.1">
    <property type="nucleotide sequence ID" value="NZ_PVZC01000004.1"/>
</dbReference>
<dbReference type="Gene3D" id="3.30.1490.100">
    <property type="entry name" value="DNA polymerase, Y-family, little finger domain"/>
    <property type="match status" value="1"/>
</dbReference>
<evidence type="ECO:0000256" key="8">
    <source>
        <dbReference type="ARBA" id="ARBA00022705"/>
    </source>
</evidence>
<dbReference type="GO" id="GO:0006261">
    <property type="term" value="P:DNA-templated DNA replication"/>
    <property type="evidence" value="ECO:0007669"/>
    <property type="project" value="UniProtKB-UniRule"/>
</dbReference>
<reference evidence="20 21" key="1">
    <citation type="submission" date="2018-03" db="EMBL/GenBank/DDBJ databases">
        <title>Genomic Encyclopedia of Archaeal and Bacterial Type Strains, Phase II (KMG-II): from individual species to whole genera.</title>
        <authorList>
            <person name="Goeker M."/>
        </authorList>
    </citation>
    <scope>NUCLEOTIDE SEQUENCE [LARGE SCALE GENOMIC DNA]</scope>
    <source>
        <strain evidence="20 21">DSM 45601</strain>
    </source>
</reference>
<dbReference type="GO" id="GO:0042276">
    <property type="term" value="P:error-prone translesion synthesis"/>
    <property type="evidence" value="ECO:0007669"/>
    <property type="project" value="TreeGrafter"/>
</dbReference>
<keyword evidence="7 17" id="KW-0548">Nucleotidyltransferase</keyword>
<dbReference type="GO" id="GO:0000287">
    <property type="term" value="F:magnesium ion binding"/>
    <property type="evidence" value="ECO:0007669"/>
    <property type="project" value="UniProtKB-UniRule"/>
</dbReference>
<dbReference type="InterPro" id="IPR050116">
    <property type="entry name" value="DNA_polymerase-Y"/>
</dbReference>
<evidence type="ECO:0000256" key="16">
    <source>
        <dbReference type="ARBA" id="ARBA00049244"/>
    </source>
</evidence>
<dbReference type="OrthoDB" id="9808813at2"/>
<keyword evidence="8 17" id="KW-0235">DNA replication</keyword>
<dbReference type="Gene3D" id="3.40.1170.60">
    <property type="match status" value="1"/>
</dbReference>
<dbReference type="InterPro" id="IPR043128">
    <property type="entry name" value="Rev_trsase/Diguanyl_cyclase"/>
</dbReference>
<evidence type="ECO:0000313" key="21">
    <source>
        <dbReference type="Proteomes" id="UP000237846"/>
    </source>
</evidence>
<feature type="domain" description="UmuC" evidence="19">
    <location>
        <begin position="27"/>
        <end position="207"/>
    </location>
</feature>
<evidence type="ECO:0000256" key="13">
    <source>
        <dbReference type="ARBA" id="ARBA00023125"/>
    </source>
</evidence>
<dbReference type="EC" id="2.7.7.7" evidence="17"/>
<dbReference type="GO" id="GO:0005829">
    <property type="term" value="C:cytosol"/>
    <property type="evidence" value="ECO:0007669"/>
    <property type="project" value="TreeGrafter"/>
</dbReference>
<keyword evidence="6 17" id="KW-0808">Transferase</keyword>
<comment type="cofactor">
    <cofactor evidence="17">
        <name>Mg(2+)</name>
        <dbReference type="ChEBI" id="CHEBI:18420"/>
    </cofactor>
    <text evidence="17">Binds 2 magnesium ions per subunit.</text>
</comment>
<protein>
    <recommendedName>
        <fullName evidence="17">DNA polymerase IV</fullName>
        <shortName evidence="17">Pol IV</shortName>
        <ecNumber evidence="17">2.7.7.7</ecNumber>
    </recommendedName>
</protein>
<dbReference type="Pfam" id="PF00817">
    <property type="entry name" value="IMS"/>
    <property type="match status" value="1"/>
</dbReference>
<dbReference type="AlphaFoldDB" id="A0A2T0Q3Z6"/>
<comment type="catalytic activity">
    <reaction evidence="16 17">
        <text>DNA(n) + a 2'-deoxyribonucleoside 5'-triphosphate = DNA(n+1) + diphosphate</text>
        <dbReference type="Rhea" id="RHEA:22508"/>
        <dbReference type="Rhea" id="RHEA-COMP:17339"/>
        <dbReference type="Rhea" id="RHEA-COMP:17340"/>
        <dbReference type="ChEBI" id="CHEBI:33019"/>
        <dbReference type="ChEBI" id="CHEBI:61560"/>
        <dbReference type="ChEBI" id="CHEBI:173112"/>
        <dbReference type="EC" id="2.7.7.7"/>
    </reaction>
</comment>
<dbReference type="GO" id="GO:0003887">
    <property type="term" value="F:DNA-directed DNA polymerase activity"/>
    <property type="evidence" value="ECO:0007669"/>
    <property type="project" value="UniProtKB-UniRule"/>
</dbReference>
<dbReference type="InterPro" id="IPR036775">
    <property type="entry name" value="DNA_pol_Y-fam_lit_finger_sf"/>
</dbReference>
<organism evidence="20 21">
    <name type="scientific">Allonocardiopsis opalescens</name>
    <dbReference type="NCBI Taxonomy" id="1144618"/>
    <lineage>
        <taxon>Bacteria</taxon>
        <taxon>Bacillati</taxon>
        <taxon>Actinomycetota</taxon>
        <taxon>Actinomycetes</taxon>
        <taxon>Streptosporangiales</taxon>
        <taxon>Allonocardiopsis</taxon>
    </lineage>
</organism>
<dbReference type="HAMAP" id="MF_01113">
    <property type="entry name" value="DNApol_IV"/>
    <property type="match status" value="1"/>
</dbReference>
<sequence>MSRRQLDRAANPLGSGPGASDDTGCPILHVDMDAFFASVEERENPALRGKPVIVGGAGPRGVVSSASYAARAFGVHSAMPMSRARRLCPHAVIVSPGHGRYSKVSAAVMEILRSVTPEVEPLSLDEAFLDVSGALRRLGRPAEIAAEIRRRVSDEQQLTCSVGVAPSKFTAKLASTHAKPDGLLVVPAARVTDFLHPLPVGALWGVGDRAEESLRRLGLRTIGDVAHYPRDTLVRELGEALGTRLAELAWGRDAREVTAATPDRSIGAEHTFDTDVRDPDAIRRTLLRLAEKTAARLRAADRLGRTITVKLRRGDFSTITRSRTLPEHTDTARDIHTTACALYEGAGLWGTPLRLVGVRVENLASGQATSHQLALDEPDAGWREAERAMDRAARRFGPGTIRPAALFDRESEEEGG</sequence>
<keyword evidence="12 17" id="KW-0239">DNA-directed DNA polymerase</keyword>
<dbReference type="GO" id="GO:0009432">
    <property type="term" value="P:SOS response"/>
    <property type="evidence" value="ECO:0007669"/>
    <property type="project" value="TreeGrafter"/>
</dbReference>
<evidence type="ECO:0000256" key="17">
    <source>
        <dbReference type="HAMAP-Rule" id="MF_01113"/>
    </source>
</evidence>
<feature type="active site" evidence="17">
    <location>
        <position position="126"/>
    </location>
</feature>
<gene>
    <name evidence="17" type="primary">dinB</name>
    <name evidence="20" type="ORF">CLV72_10450</name>
</gene>
<dbReference type="NCBIfam" id="NF002882">
    <property type="entry name" value="PRK03348.1"/>
    <property type="match status" value="1"/>
</dbReference>
<dbReference type="FunFam" id="3.30.1490.100:FF:000004">
    <property type="entry name" value="DNA polymerase IV"/>
    <property type="match status" value="1"/>
</dbReference>
<dbReference type="Gene3D" id="3.30.70.270">
    <property type="match status" value="1"/>
</dbReference>
<evidence type="ECO:0000256" key="10">
    <source>
        <dbReference type="ARBA" id="ARBA00022763"/>
    </source>
</evidence>
<dbReference type="PANTHER" id="PTHR11076:SF33">
    <property type="entry name" value="DNA POLYMERASE KAPPA"/>
    <property type="match status" value="1"/>
</dbReference>
<name>A0A2T0Q3Z6_9ACTN</name>
<feature type="binding site" evidence="17">
    <location>
        <position position="125"/>
    </location>
    <ligand>
        <name>Mg(2+)</name>
        <dbReference type="ChEBI" id="CHEBI:18420"/>
    </ligand>
</feature>
<comment type="function">
    <text evidence="15 17">Poorly processive, error-prone DNA polymerase involved in untargeted mutagenesis. Copies undamaged DNA at stalled replication forks, which arise in vivo from mismatched or misaligned primer ends. These misaligned primers can be extended by PolIV. Exhibits no 3'-5' exonuclease (proofreading) activity. May be involved in translesional synthesis, in conjunction with the beta clamp from PolIII.</text>
</comment>
<dbReference type="GO" id="GO:0006281">
    <property type="term" value="P:DNA repair"/>
    <property type="evidence" value="ECO:0007669"/>
    <property type="project" value="UniProtKB-UniRule"/>
</dbReference>
<feature type="site" description="Substrate discrimination" evidence="17">
    <location>
        <position position="36"/>
    </location>
</feature>
<dbReference type="NCBIfam" id="NF002751">
    <property type="entry name" value="PRK02794.1"/>
    <property type="match status" value="1"/>
</dbReference>
<feature type="binding site" evidence="17">
    <location>
        <position position="31"/>
    </location>
    <ligand>
        <name>Mg(2+)</name>
        <dbReference type="ChEBI" id="CHEBI:18420"/>
    </ligand>
</feature>
<dbReference type="SUPFAM" id="SSF100879">
    <property type="entry name" value="Lesion bypass DNA polymerase (Y-family), little finger domain"/>
    <property type="match status" value="1"/>
</dbReference>
<dbReference type="Proteomes" id="UP000237846">
    <property type="component" value="Unassembled WGS sequence"/>
</dbReference>
<proteinExistence type="inferred from homology"/>
<dbReference type="Pfam" id="PF11799">
    <property type="entry name" value="IMS_C"/>
    <property type="match status" value="1"/>
</dbReference>
<evidence type="ECO:0000256" key="9">
    <source>
        <dbReference type="ARBA" id="ARBA00022723"/>
    </source>
</evidence>
<comment type="subunit">
    <text evidence="3 17">Monomer.</text>
</comment>
<dbReference type="SUPFAM" id="SSF56672">
    <property type="entry name" value="DNA/RNA polymerases"/>
    <property type="match status" value="1"/>
</dbReference>
<evidence type="ECO:0000256" key="14">
    <source>
        <dbReference type="ARBA" id="ARBA00023204"/>
    </source>
</evidence>
<evidence type="ECO:0000256" key="3">
    <source>
        <dbReference type="ARBA" id="ARBA00011245"/>
    </source>
</evidence>
<evidence type="ECO:0000259" key="19">
    <source>
        <dbReference type="PROSITE" id="PS50173"/>
    </source>
</evidence>
<dbReference type="PROSITE" id="PS50173">
    <property type="entry name" value="UMUC"/>
    <property type="match status" value="1"/>
</dbReference>
<dbReference type="InterPro" id="IPR001126">
    <property type="entry name" value="UmuC"/>
</dbReference>
<dbReference type="InterPro" id="IPR022880">
    <property type="entry name" value="DNApol_IV"/>
</dbReference>
<dbReference type="InterPro" id="IPR043502">
    <property type="entry name" value="DNA/RNA_pol_sf"/>
</dbReference>
<dbReference type="EMBL" id="PVZC01000004">
    <property type="protein sequence ID" value="PRX98473.1"/>
    <property type="molecule type" value="Genomic_DNA"/>
</dbReference>
<evidence type="ECO:0000313" key="20">
    <source>
        <dbReference type="EMBL" id="PRX98473.1"/>
    </source>
</evidence>
<evidence type="ECO:0000256" key="4">
    <source>
        <dbReference type="ARBA" id="ARBA00022457"/>
    </source>
</evidence>
<evidence type="ECO:0000256" key="12">
    <source>
        <dbReference type="ARBA" id="ARBA00022932"/>
    </source>
</evidence>
<dbReference type="GO" id="GO:0003684">
    <property type="term" value="F:damaged DNA binding"/>
    <property type="evidence" value="ECO:0007669"/>
    <property type="project" value="InterPro"/>
</dbReference>
<keyword evidence="4 17" id="KW-0515">Mutator protein</keyword>
<evidence type="ECO:0000256" key="7">
    <source>
        <dbReference type="ARBA" id="ARBA00022695"/>
    </source>
</evidence>
<keyword evidence="5 17" id="KW-0963">Cytoplasm</keyword>
<dbReference type="NCBIfam" id="NF002677">
    <property type="entry name" value="PRK02406.1"/>
    <property type="match status" value="1"/>
</dbReference>
<comment type="subcellular location">
    <subcellularLocation>
        <location evidence="1 17">Cytoplasm</location>
    </subcellularLocation>
</comment>
<accession>A0A2T0Q3Z6</accession>
<evidence type="ECO:0000256" key="18">
    <source>
        <dbReference type="SAM" id="MobiDB-lite"/>
    </source>
</evidence>
<keyword evidence="14 17" id="KW-0234">DNA repair</keyword>
<dbReference type="CDD" id="cd03586">
    <property type="entry name" value="PolY_Pol_IV_kappa"/>
    <property type="match status" value="1"/>
</dbReference>
<keyword evidence="9 17" id="KW-0479">Metal-binding</keyword>
<dbReference type="InterPro" id="IPR017961">
    <property type="entry name" value="DNA_pol_Y-fam_little_finger"/>
</dbReference>
<keyword evidence="11 17" id="KW-0460">Magnesium</keyword>
<dbReference type="Gene3D" id="1.10.150.20">
    <property type="entry name" value="5' to 3' exonuclease, C-terminal subdomain"/>
    <property type="match status" value="1"/>
</dbReference>
<keyword evidence="21" id="KW-1185">Reference proteome</keyword>
<dbReference type="FunFam" id="3.40.1170.60:FF:000001">
    <property type="entry name" value="DNA polymerase IV"/>
    <property type="match status" value="1"/>
</dbReference>
<evidence type="ECO:0000256" key="5">
    <source>
        <dbReference type="ARBA" id="ARBA00022490"/>
    </source>
</evidence>
<evidence type="ECO:0000256" key="2">
    <source>
        <dbReference type="ARBA" id="ARBA00010945"/>
    </source>
</evidence>
<feature type="region of interest" description="Disordered" evidence="18">
    <location>
        <begin position="1"/>
        <end position="22"/>
    </location>
</feature>